<organism evidence="2 3">
    <name type="scientific">Piloderma croceum (strain F 1598)</name>
    <dbReference type="NCBI Taxonomy" id="765440"/>
    <lineage>
        <taxon>Eukaryota</taxon>
        <taxon>Fungi</taxon>
        <taxon>Dikarya</taxon>
        <taxon>Basidiomycota</taxon>
        <taxon>Agaricomycotina</taxon>
        <taxon>Agaricomycetes</taxon>
        <taxon>Agaricomycetidae</taxon>
        <taxon>Atheliales</taxon>
        <taxon>Atheliaceae</taxon>
        <taxon>Piloderma</taxon>
    </lineage>
</organism>
<dbReference type="EMBL" id="KN833048">
    <property type="protein sequence ID" value="KIM75328.1"/>
    <property type="molecule type" value="Genomic_DNA"/>
</dbReference>
<feature type="chain" id="PRO_5002161029" evidence="1">
    <location>
        <begin position="21"/>
        <end position="61"/>
    </location>
</feature>
<dbReference type="HOGENOM" id="CLU_2929067_0_0_1"/>
<name>A0A0C3AN50_PILCF</name>
<feature type="non-terminal residue" evidence="2">
    <location>
        <position position="61"/>
    </location>
</feature>
<evidence type="ECO:0000313" key="3">
    <source>
        <dbReference type="Proteomes" id="UP000054166"/>
    </source>
</evidence>
<sequence length="61" mass="6520">MNDTLNTLILFLLFLRSLLAKFLGLQIDHIVAVKAALFSPVNATILALSIPSLNTGPVAQS</sequence>
<reference evidence="2 3" key="1">
    <citation type="submission" date="2014-04" db="EMBL/GenBank/DDBJ databases">
        <authorList>
            <consortium name="DOE Joint Genome Institute"/>
            <person name="Kuo A."/>
            <person name="Tarkka M."/>
            <person name="Buscot F."/>
            <person name="Kohler A."/>
            <person name="Nagy L.G."/>
            <person name="Floudas D."/>
            <person name="Copeland A."/>
            <person name="Barry K.W."/>
            <person name="Cichocki N."/>
            <person name="Veneault-Fourrey C."/>
            <person name="LaButti K."/>
            <person name="Lindquist E.A."/>
            <person name="Lipzen A."/>
            <person name="Lundell T."/>
            <person name="Morin E."/>
            <person name="Murat C."/>
            <person name="Sun H."/>
            <person name="Tunlid A."/>
            <person name="Henrissat B."/>
            <person name="Grigoriev I.V."/>
            <person name="Hibbett D.S."/>
            <person name="Martin F."/>
            <person name="Nordberg H.P."/>
            <person name="Cantor M.N."/>
            <person name="Hua S.X."/>
        </authorList>
    </citation>
    <scope>NUCLEOTIDE SEQUENCE [LARGE SCALE GENOMIC DNA]</scope>
    <source>
        <strain evidence="2 3">F 1598</strain>
    </source>
</reference>
<dbReference type="AlphaFoldDB" id="A0A0C3AN50"/>
<dbReference type="Proteomes" id="UP000054166">
    <property type="component" value="Unassembled WGS sequence"/>
</dbReference>
<proteinExistence type="predicted"/>
<protein>
    <submittedName>
        <fullName evidence="2">Uncharacterized protein</fullName>
    </submittedName>
</protein>
<keyword evidence="3" id="KW-1185">Reference proteome</keyword>
<evidence type="ECO:0000256" key="1">
    <source>
        <dbReference type="SAM" id="SignalP"/>
    </source>
</evidence>
<reference evidence="3" key="2">
    <citation type="submission" date="2015-01" db="EMBL/GenBank/DDBJ databases">
        <title>Evolutionary Origins and Diversification of the Mycorrhizal Mutualists.</title>
        <authorList>
            <consortium name="DOE Joint Genome Institute"/>
            <consortium name="Mycorrhizal Genomics Consortium"/>
            <person name="Kohler A."/>
            <person name="Kuo A."/>
            <person name="Nagy L.G."/>
            <person name="Floudas D."/>
            <person name="Copeland A."/>
            <person name="Barry K.W."/>
            <person name="Cichocki N."/>
            <person name="Veneault-Fourrey C."/>
            <person name="LaButti K."/>
            <person name="Lindquist E.A."/>
            <person name="Lipzen A."/>
            <person name="Lundell T."/>
            <person name="Morin E."/>
            <person name="Murat C."/>
            <person name="Riley R."/>
            <person name="Ohm R."/>
            <person name="Sun H."/>
            <person name="Tunlid A."/>
            <person name="Henrissat B."/>
            <person name="Grigoriev I.V."/>
            <person name="Hibbett D.S."/>
            <person name="Martin F."/>
        </authorList>
    </citation>
    <scope>NUCLEOTIDE SEQUENCE [LARGE SCALE GENOMIC DNA]</scope>
    <source>
        <strain evidence="3">F 1598</strain>
    </source>
</reference>
<keyword evidence="1" id="KW-0732">Signal</keyword>
<evidence type="ECO:0000313" key="2">
    <source>
        <dbReference type="EMBL" id="KIM75328.1"/>
    </source>
</evidence>
<feature type="signal peptide" evidence="1">
    <location>
        <begin position="1"/>
        <end position="20"/>
    </location>
</feature>
<accession>A0A0C3AN50</accession>
<dbReference type="InParanoid" id="A0A0C3AN50"/>
<gene>
    <name evidence="2" type="ORF">PILCRDRAFT_827421</name>
</gene>